<sequence>MSDTTENSLESGQPTLTINTTTIPRFASKYWRVEGPQTMSFAITNFENGFEAVFRSRMSHDLVGIIWDSEDVKDHALLAYETQFDYSGMVWDFDLAISSSMPVFNNSSLTLTLTVIYEENNQQHTAYIALFNYANHPDARVAHIQIDWDTVKAGFNADQAFPITNIRRIFFSGFTSSHISNPDSNIALATPEDGYLRLTNSIVTGSNSTLSLQQVVVAPHQLGICTSYDDHYDLNPQRIVDNLTALGYQGMINHYCGMSRYPEMYWDSSVQKWQIPDPLNTGMSVVNPCASKWHQFFSTALHVAAYRPVFGISFEMYSLAANEYWAQKDWNDQLGQTGYTPPSYFFSPCHVNAMAYLDQVFQEFASTLTVGGCDVVMQIGEPWWWYNNSSNLPCVYDYATRLAFHAETGLYAPDLGTITEAMTKSGTPYDEFKLWLKQKLGQTCQNIRSHLKAQYPDAEVGPLIFLPSINTDPATLMTQINYPESYYAYPNFDFVMTEAYDWILQARLDLTHLAIQQIPQTELAYPSNKVGYLAGFVPDAQIAYIYGFDATKPYRLPIWQRVLGDVKNNEASMIMKQLVWAYPQVMFDSITIDAQYPDGFFSDQTYYDLIQDNTPYPANIFL</sequence>
<organism evidence="3 4">
    <name type="scientific">Acinetobacter baylyi</name>
    <dbReference type="NCBI Taxonomy" id="202950"/>
    <lineage>
        <taxon>Bacteria</taxon>
        <taxon>Pseudomonadati</taxon>
        <taxon>Pseudomonadota</taxon>
        <taxon>Gammaproteobacteria</taxon>
        <taxon>Moraxellales</taxon>
        <taxon>Moraxellaceae</taxon>
        <taxon>Acinetobacter</taxon>
    </lineage>
</organism>
<comment type="caution">
    <text evidence="3">The sequence shown here is derived from an EMBL/GenBank/DDBJ whole genome shotgun (WGS) entry which is preliminary data.</text>
</comment>
<evidence type="ECO:0000313" key="4">
    <source>
        <dbReference type="Proteomes" id="UP001233360"/>
    </source>
</evidence>
<keyword evidence="4" id="KW-1185">Reference proteome</keyword>
<proteinExistence type="predicted"/>
<evidence type="ECO:0008006" key="5">
    <source>
        <dbReference type="Google" id="ProtNLM"/>
    </source>
</evidence>
<feature type="domain" description="Non-contractile tail sheath TIM barrel" evidence="2">
    <location>
        <begin position="219"/>
        <end position="588"/>
    </location>
</feature>
<reference evidence="3 4" key="1">
    <citation type="submission" date="2023-07" db="EMBL/GenBank/DDBJ databases">
        <title>Functional and genomic diversity of the sorghum phyllosphere microbiome.</title>
        <authorList>
            <person name="Shade A."/>
        </authorList>
    </citation>
    <scope>NUCLEOTIDE SEQUENCE [LARGE SCALE GENOMIC DNA]</scope>
    <source>
        <strain evidence="3 4">SORGH_AS_0887</strain>
    </source>
</reference>
<name>A0ABU0V0R4_ACIBI</name>
<dbReference type="Gene3D" id="3.20.20.80">
    <property type="entry name" value="Glycosidases"/>
    <property type="match status" value="1"/>
</dbReference>
<dbReference type="Pfam" id="PF23845">
    <property type="entry name" value="TIM-barrel_NCTSP"/>
    <property type="match status" value="1"/>
</dbReference>
<dbReference type="Pfam" id="PF23844">
    <property type="entry name" value="NCTSP_N"/>
    <property type="match status" value="1"/>
</dbReference>
<dbReference type="RefSeq" id="WP_307004644.1">
    <property type="nucleotide sequence ID" value="NZ_JAUTBK010000002.1"/>
</dbReference>
<accession>A0ABU0V0R4</accession>
<evidence type="ECO:0000313" key="3">
    <source>
        <dbReference type="EMBL" id="MDQ1210088.1"/>
    </source>
</evidence>
<dbReference type="EMBL" id="JAUTBK010000002">
    <property type="protein sequence ID" value="MDQ1210088.1"/>
    <property type="molecule type" value="Genomic_DNA"/>
</dbReference>
<evidence type="ECO:0000259" key="2">
    <source>
        <dbReference type="Pfam" id="PF23845"/>
    </source>
</evidence>
<evidence type="ECO:0000259" key="1">
    <source>
        <dbReference type="Pfam" id="PF23844"/>
    </source>
</evidence>
<protein>
    <recommendedName>
        <fullName evidence="5">Phage capsid protein</fullName>
    </recommendedName>
</protein>
<dbReference type="Proteomes" id="UP001233360">
    <property type="component" value="Unassembled WGS sequence"/>
</dbReference>
<dbReference type="InterPro" id="IPR057122">
    <property type="entry name" value="TIM-barrel_NCTSP"/>
</dbReference>
<feature type="domain" description="Non-contractile tail sheath N-terminal" evidence="1">
    <location>
        <begin position="23"/>
        <end position="211"/>
    </location>
</feature>
<gene>
    <name evidence="3" type="ORF">QE380_003011</name>
</gene>
<dbReference type="InterPro" id="IPR057102">
    <property type="entry name" value="NCTSP_N"/>
</dbReference>